<comment type="cofactor">
    <cofactor evidence="11">
        <name>[4Fe-4S] cluster</name>
        <dbReference type="ChEBI" id="CHEBI:49883"/>
    </cofactor>
    <text evidence="11">Binds 1 [4Fe-4S] cluster.</text>
</comment>
<keyword evidence="6 11" id="KW-0249">Electron transport</keyword>
<evidence type="ECO:0000256" key="7">
    <source>
        <dbReference type="ARBA" id="ARBA00023002"/>
    </source>
</evidence>
<dbReference type="Pfam" id="PF21162">
    <property type="entry name" value="ETFQO_UQ-bd"/>
    <property type="match status" value="1"/>
</dbReference>
<proteinExistence type="predicted"/>
<dbReference type="PANTHER" id="PTHR10617">
    <property type="entry name" value="ELECTRON TRANSFER FLAVOPROTEIN-UBIQUINONE OXIDOREDUCTASE"/>
    <property type="match status" value="1"/>
</dbReference>
<feature type="domain" description="ETF-QO/FixC ubiquinone-binding" evidence="13">
    <location>
        <begin position="133"/>
        <end position="231"/>
    </location>
</feature>
<dbReference type="Gene3D" id="3.30.70.20">
    <property type="match status" value="1"/>
</dbReference>
<dbReference type="EC" id="1.5.5.1" evidence="11"/>
<dbReference type="AlphaFoldDB" id="A0A7J8N0K5"/>
<evidence type="ECO:0000259" key="13">
    <source>
        <dbReference type="Pfam" id="PF21162"/>
    </source>
</evidence>
<feature type="domain" description="ETF-QO/FixX C-terminal" evidence="12">
    <location>
        <begin position="338"/>
        <end position="416"/>
    </location>
</feature>
<evidence type="ECO:0000256" key="2">
    <source>
        <dbReference type="ARBA" id="ARBA00022448"/>
    </source>
</evidence>
<dbReference type="GO" id="GO:0051539">
    <property type="term" value="F:4 iron, 4 sulfur cluster binding"/>
    <property type="evidence" value="ECO:0007669"/>
    <property type="project" value="UniProtKB-UniRule"/>
</dbReference>
<dbReference type="SUPFAM" id="SSF54373">
    <property type="entry name" value="FAD-linked reductases, C-terminal domain"/>
    <property type="match status" value="1"/>
</dbReference>
<dbReference type="PANTHER" id="PTHR10617:SF107">
    <property type="entry name" value="ELECTRON TRANSFER FLAVOPROTEIN-UBIQUINONE OXIDOREDUCTASE, MITOCHONDRIAL"/>
    <property type="match status" value="1"/>
</dbReference>
<dbReference type="GO" id="GO:0046872">
    <property type="term" value="F:metal ion binding"/>
    <property type="evidence" value="ECO:0007669"/>
    <property type="project" value="UniProtKB-KW"/>
</dbReference>
<comment type="catalytic activity">
    <reaction evidence="11">
        <text>a ubiquinone + reduced [electron-transfer flavoprotein] = a ubiquinol + oxidized [electron-transfer flavoprotein] + H(+)</text>
        <dbReference type="Rhea" id="RHEA:24052"/>
        <dbReference type="Rhea" id="RHEA-COMP:9565"/>
        <dbReference type="Rhea" id="RHEA-COMP:9566"/>
        <dbReference type="Rhea" id="RHEA-COMP:10685"/>
        <dbReference type="Rhea" id="RHEA-COMP:10686"/>
        <dbReference type="ChEBI" id="CHEBI:15378"/>
        <dbReference type="ChEBI" id="CHEBI:16389"/>
        <dbReference type="ChEBI" id="CHEBI:17976"/>
        <dbReference type="ChEBI" id="CHEBI:57692"/>
        <dbReference type="ChEBI" id="CHEBI:58307"/>
        <dbReference type="EC" id="1.5.5.1"/>
    </reaction>
</comment>
<protein>
    <recommendedName>
        <fullName evidence="11">Electron transfer flavoprotein-ubiquinone oxidoreductase</fullName>
        <shortName evidence="11">ETF-QO</shortName>
        <ecNumber evidence="11">1.5.5.1</ecNumber>
    </recommendedName>
</protein>
<dbReference type="Pfam" id="PF05187">
    <property type="entry name" value="Fer4_ETF_QO"/>
    <property type="match status" value="1"/>
</dbReference>
<dbReference type="GO" id="GO:0004174">
    <property type="term" value="F:electron-transferring-flavoprotein dehydrogenase activity"/>
    <property type="evidence" value="ECO:0007669"/>
    <property type="project" value="UniProtKB-UniRule"/>
</dbReference>
<sequence length="422" mass="47662">MQAPINVPVSSDKFWFLTKDRAISLPSPFDNKGNYVISLSQLVRWMGVKAEELGVEIYPGFAASEILYDEDNNVVGIGTNDMGVAKDGSRKENFQRGVALKGISLSLSLSLFLYKIMKEYKLREKVQAQHQTFALGIKEVWEIDEKKHKPGAVLHTLGWPLDSKTYGGSFLYHMKDRQVINIQISIGLVVALNYHNPFLNPYEEFQKLKHHPSIKPLLEGGTVLQYGARTLNEGGFQGMFLTGMLAAEATFGVLHEGSNMEAYWDALRNSWVWEELHRARNYRPAFEYGLFPGLALSAMEHYVLKGKSPFTFKHGKPDHEATNVAKLHSSIQYPKPDGVLSFDVPTSLHRSNTNHNHDQPAHLRLRDPNIPETVNLPEYAGPESRYCPARVYEYVPDEKNQLKLQINAQNCLHCKVIPGTIS</sequence>
<dbReference type="InterPro" id="IPR036188">
    <property type="entry name" value="FAD/NAD-bd_sf"/>
</dbReference>
<dbReference type="InterPro" id="IPR049398">
    <property type="entry name" value="ETF-QO/FixC_UQ-bd"/>
</dbReference>
<keyword evidence="3 11" id="KW-0285">Flavoprotein</keyword>
<evidence type="ECO:0000256" key="1">
    <source>
        <dbReference type="ARBA" id="ARBA00001974"/>
    </source>
</evidence>
<evidence type="ECO:0000256" key="8">
    <source>
        <dbReference type="ARBA" id="ARBA00023004"/>
    </source>
</evidence>
<dbReference type="InterPro" id="IPR007859">
    <property type="entry name" value="ETF-QO/FixX_C"/>
</dbReference>
<reference evidence="14 15" key="1">
    <citation type="journal article" date="2019" name="Genome Biol. Evol.">
        <title>Insights into the evolution of the New World diploid cottons (Gossypium, subgenus Houzingenia) based on genome sequencing.</title>
        <authorList>
            <person name="Grover C.E."/>
            <person name="Arick M.A. 2nd"/>
            <person name="Thrash A."/>
            <person name="Conover J.L."/>
            <person name="Sanders W.S."/>
            <person name="Peterson D.G."/>
            <person name="Frelichowski J.E."/>
            <person name="Scheffler J.A."/>
            <person name="Scheffler B.E."/>
            <person name="Wendel J.F."/>
        </authorList>
    </citation>
    <scope>NUCLEOTIDE SEQUENCE [LARGE SCALE GENOMIC DNA]</scope>
    <source>
        <strain evidence="14">157</strain>
        <tissue evidence="14">Leaf</tissue>
    </source>
</reference>
<evidence type="ECO:0000256" key="5">
    <source>
        <dbReference type="ARBA" id="ARBA00022827"/>
    </source>
</evidence>
<comment type="caution">
    <text evidence="14">The sequence shown here is derived from an EMBL/GenBank/DDBJ whole genome shotgun (WGS) entry which is preliminary data.</text>
</comment>
<dbReference type="Proteomes" id="UP000593572">
    <property type="component" value="Unassembled WGS sequence"/>
</dbReference>
<dbReference type="GO" id="GO:0005743">
    <property type="term" value="C:mitochondrial inner membrane"/>
    <property type="evidence" value="ECO:0007669"/>
    <property type="project" value="TreeGrafter"/>
</dbReference>
<evidence type="ECO:0000256" key="4">
    <source>
        <dbReference type="ARBA" id="ARBA00022723"/>
    </source>
</evidence>
<evidence type="ECO:0000256" key="11">
    <source>
        <dbReference type="RuleBase" id="RU366068"/>
    </source>
</evidence>
<keyword evidence="15" id="KW-1185">Reference proteome</keyword>
<accession>A0A7J8N0K5</accession>
<evidence type="ECO:0000256" key="3">
    <source>
        <dbReference type="ARBA" id="ARBA00022630"/>
    </source>
</evidence>
<dbReference type="Gene3D" id="3.30.9.90">
    <property type="match status" value="1"/>
</dbReference>
<evidence type="ECO:0000313" key="15">
    <source>
        <dbReference type="Proteomes" id="UP000593572"/>
    </source>
</evidence>
<evidence type="ECO:0000256" key="6">
    <source>
        <dbReference type="ARBA" id="ARBA00022982"/>
    </source>
</evidence>
<name>A0A7J8N0K5_9ROSI</name>
<keyword evidence="7 11" id="KW-0560">Oxidoreductase</keyword>
<dbReference type="SUPFAM" id="SSF51905">
    <property type="entry name" value="FAD/NAD(P)-binding domain"/>
    <property type="match status" value="1"/>
</dbReference>
<evidence type="ECO:0000259" key="12">
    <source>
        <dbReference type="Pfam" id="PF05187"/>
    </source>
</evidence>
<dbReference type="InterPro" id="IPR040156">
    <property type="entry name" value="ETF-QO"/>
</dbReference>
<keyword evidence="9 11" id="KW-0411">Iron-sulfur</keyword>
<comment type="cofactor">
    <cofactor evidence="1 11">
        <name>FAD</name>
        <dbReference type="ChEBI" id="CHEBI:57692"/>
    </cofactor>
</comment>
<comment type="function">
    <text evidence="11">Accepts electrons from ETF and reduces ubiquinone.</text>
</comment>
<evidence type="ECO:0000313" key="14">
    <source>
        <dbReference type="EMBL" id="MBA0570434.1"/>
    </source>
</evidence>
<dbReference type="SUPFAM" id="SSF54862">
    <property type="entry name" value="4Fe-4S ferredoxins"/>
    <property type="match status" value="1"/>
</dbReference>
<gene>
    <name evidence="14" type="ORF">Golob_004091</name>
</gene>
<keyword evidence="2 11" id="KW-0813">Transport</keyword>
<keyword evidence="10 11" id="KW-0830">Ubiquinone</keyword>
<organism evidence="14 15">
    <name type="scientific">Gossypium lobatum</name>
    <dbReference type="NCBI Taxonomy" id="34289"/>
    <lineage>
        <taxon>Eukaryota</taxon>
        <taxon>Viridiplantae</taxon>
        <taxon>Streptophyta</taxon>
        <taxon>Embryophyta</taxon>
        <taxon>Tracheophyta</taxon>
        <taxon>Spermatophyta</taxon>
        <taxon>Magnoliopsida</taxon>
        <taxon>eudicotyledons</taxon>
        <taxon>Gunneridae</taxon>
        <taxon>Pentapetalae</taxon>
        <taxon>rosids</taxon>
        <taxon>malvids</taxon>
        <taxon>Malvales</taxon>
        <taxon>Malvaceae</taxon>
        <taxon>Malvoideae</taxon>
        <taxon>Gossypium</taxon>
    </lineage>
</organism>
<keyword evidence="8 11" id="KW-0408">Iron</keyword>
<keyword evidence="5 11" id="KW-0274">FAD</keyword>
<evidence type="ECO:0000256" key="9">
    <source>
        <dbReference type="ARBA" id="ARBA00023014"/>
    </source>
</evidence>
<dbReference type="EMBL" id="JABEZX010000011">
    <property type="protein sequence ID" value="MBA0570434.1"/>
    <property type="molecule type" value="Genomic_DNA"/>
</dbReference>
<evidence type="ECO:0000256" key="10">
    <source>
        <dbReference type="ARBA" id="ARBA00023075"/>
    </source>
</evidence>
<keyword evidence="4 11" id="KW-0479">Metal-binding</keyword>